<dbReference type="EMBL" id="GIFC01011458">
    <property type="protein sequence ID" value="MXU93541.1"/>
    <property type="molecule type" value="Transcribed_RNA"/>
</dbReference>
<sequence>MVAHQVLFFLGGVVGQVHKPFKLATLPYTQVLRKLNLINEQPAMAHGVVNGFCFLSKATEHVHVKAKSTSVCTSVCAEASTPRQDQRLLFAKVFVQTRALHPHDDALECPFICEFHSTCTFTLGRLKASSHLLLLHAWQALELFIQG</sequence>
<accession>A0A6B0UVM1</accession>
<evidence type="ECO:0000313" key="1">
    <source>
        <dbReference type="EMBL" id="MXU93541.1"/>
    </source>
</evidence>
<reference evidence="1" key="1">
    <citation type="submission" date="2019-12" db="EMBL/GenBank/DDBJ databases">
        <title>An insight into the sialome of adult female Ixodes ricinus ticks feeding for 6 days.</title>
        <authorList>
            <person name="Perner J."/>
            <person name="Ribeiro J.M.C."/>
        </authorList>
    </citation>
    <scope>NUCLEOTIDE SEQUENCE</scope>
    <source>
        <strain evidence="1">Semi-engorged</strain>
        <tissue evidence="1">Salivary glands</tissue>
    </source>
</reference>
<proteinExistence type="predicted"/>
<dbReference type="AlphaFoldDB" id="A0A6B0UVM1"/>
<protein>
    <submittedName>
        <fullName evidence="1">Putative secreted protein</fullName>
    </submittedName>
</protein>
<name>A0A6B0UVM1_IXORI</name>
<organism evidence="1">
    <name type="scientific">Ixodes ricinus</name>
    <name type="common">Common tick</name>
    <name type="synonym">Acarus ricinus</name>
    <dbReference type="NCBI Taxonomy" id="34613"/>
    <lineage>
        <taxon>Eukaryota</taxon>
        <taxon>Metazoa</taxon>
        <taxon>Ecdysozoa</taxon>
        <taxon>Arthropoda</taxon>
        <taxon>Chelicerata</taxon>
        <taxon>Arachnida</taxon>
        <taxon>Acari</taxon>
        <taxon>Parasitiformes</taxon>
        <taxon>Ixodida</taxon>
        <taxon>Ixodoidea</taxon>
        <taxon>Ixodidae</taxon>
        <taxon>Ixodinae</taxon>
        <taxon>Ixodes</taxon>
    </lineage>
</organism>